<dbReference type="OrthoDB" id="9792436at2"/>
<dbReference type="InterPro" id="IPR002563">
    <property type="entry name" value="Flavin_Rdtase-like_dom"/>
</dbReference>
<dbReference type="SMART" id="SM00903">
    <property type="entry name" value="Flavin_Reduct"/>
    <property type="match status" value="1"/>
</dbReference>
<evidence type="ECO:0000259" key="4">
    <source>
        <dbReference type="SMART" id="SM00903"/>
    </source>
</evidence>
<accession>A0A4R1B7L6</accession>
<dbReference type="GO" id="GO:0016646">
    <property type="term" value="F:oxidoreductase activity, acting on the CH-NH group of donors, NAD or NADP as acceptor"/>
    <property type="evidence" value="ECO:0007669"/>
    <property type="project" value="UniProtKB-ARBA"/>
</dbReference>
<proteinExistence type="inferred from homology"/>
<dbReference type="EMBL" id="SJZB01000051">
    <property type="protein sequence ID" value="TCJ11689.1"/>
    <property type="molecule type" value="Genomic_DNA"/>
</dbReference>
<keyword evidence="2" id="KW-0285">Flavoprotein</keyword>
<evidence type="ECO:0000313" key="5">
    <source>
        <dbReference type="EMBL" id="TCJ11689.1"/>
    </source>
</evidence>
<sequence length="178" mass="19236">MAKRSYPLAKVYGLIEPGPVVLLATAGKTRPNVMTLSWLMPVEFEPPLLACLLGAGDYSYGLLRKSRECSLNIPAVELAEQVVAVGNCSGREVDKFAAFGLATRPAACVGAPLLEACYASLECKVYDSRMANRYGLFILEVVKAWVDGAVKNPRTLHHRGMGAFMVAGETIRLKSAMK</sequence>
<dbReference type="Proteomes" id="UP000295443">
    <property type="component" value="Unassembled WGS sequence"/>
</dbReference>
<name>A0A4R1B7L6_9PROT</name>
<dbReference type="SUPFAM" id="SSF50475">
    <property type="entry name" value="FMN-binding split barrel"/>
    <property type="match status" value="1"/>
</dbReference>
<evidence type="ECO:0000256" key="3">
    <source>
        <dbReference type="ARBA" id="ARBA00038054"/>
    </source>
</evidence>
<dbReference type="AlphaFoldDB" id="A0A4R1B7L6"/>
<evidence type="ECO:0000256" key="1">
    <source>
        <dbReference type="ARBA" id="ARBA00001917"/>
    </source>
</evidence>
<keyword evidence="6" id="KW-1185">Reference proteome</keyword>
<dbReference type="RefSeq" id="WP_131448950.1">
    <property type="nucleotide sequence ID" value="NZ_SJZB01000051.1"/>
</dbReference>
<evidence type="ECO:0000313" key="6">
    <source>
        <dbReference type="Proteomes" id="UP000295443"/>
    </source>
</evidence>
<dbReference type="PANTHER" id="PTHR43567">
    <property type="entry name" value="FLAVOREDOXIN-RELATED-RELATED"/>
    <property type="match status" value="1"/>
</dbReference>
<dbReference type="Pfam" id="PF01613">
    <property type="entry name" value="Flavin_Reduct"/>
    <property type="match status" value="1"/>
</dbReference>
<dbReference type="InterPro" id="IPR052174">
    <property type="entry name" value="Flavoredoxin"/>
</dbReference>
<gene>
    <name evidence="5" type="ORF">EZJ19_14845</name>
</gene>
<dbReference type="InterPro" id="IPR012349">
    <property type="entry name" value="Split_barrel_FMN-bd"/>
</dbReference>
<comment type="cofactor">
    <cofactor evidence="1">
        <name>FMN</name>
        <dbReference type="ChEBI" id="CHEBI:58210"/>
    </cofactor>
</comment>
<protein>
    <submittedName>
        <fullName evidence="5">Flavin reductase family protein</fullName>
    </submittedName>
</protein>
<dbReference type="GO" id="GO:0010181">
    <property type="term" value="F:FMN binding"/>
    <property type="evidence" value="ECO:0007669"/>
    <property type="project" value="InterPro"/>
</dbReference>
<dbReference type="Gene3D" id="2.30.110.10">
    <property type="entry name" value="Electron Transport, Fmn-binding Protein, Chain A"/>
    <property type="match status" value="1"/>
</dbReference>
<feature type="domain" description="Flavin reductase like" evidence="4">
    <location>
        <begin position="13"/>
        <end position="164"/>
    </location>
</feature>
<comment type="caution">
    <text evidence="5">The sequence shown here is derived from an EMBL/GenBank/DDBJ whole genome shotgun (WGS) entry which is preliminary data.</text>
</comment>
<evidence type="ECO:0000256" key="2">
    <source>
        <dbReference type="ARBA" id="ARBA00022630"/>
    </source>
</evidence>
<dbReference type="PANTHER" id="PTHR43567:SF1">
    <property type="entry name" value="FLAVOREDOXIN"/>
    <property type="match status" value="1"/>
</dbReference>
<organism evidence="5 6">
    <name type="scientific">Parasulfuritortus cantonensis</name>
    <dbReference type="NCBI Taxonomy" id="2528202"/>
    <lineage>
        <taxon>Bacteria</taxon>
        <taxon>Pseudomonadati</taxon>
        <taxon>Pseudomonadota</taxon>
        <taxon>Betaproteobacteria</taxon>
        <taxon>Nitrosomonadales</taxon>
        <taxon>Thiobacillaceae</taxon>
        <taxon>Parasulfuritortus</taxon>
    </lineage>
</organism>
<comment type="similarity">
    <text evidence="3">Belongs to the flavoredoxin family.</text>
</comment>
<reference evidence="5 6" key="1">
    <citation type="submission" date="2019-03" db="EMBL/GenBank/DDBJ databases">
        <title>Genome sequence of Thiobacillaceae bacterium LSR1, a sulfur-oxidizing bacterium isolated from freshwater sediment.</title>
        <authorList>
            <person name="Li S."/>
        </authorList>
    </citation>
    <scope>NUCLEOTIDE SEQUENCE [LARGE SCALE GENOMIC DNA]</scope>
    <source>
        <strain evidence="5 6">LSR1</strain>
    </source>
</reference>